<name>A0A5B8RKP3_9ZZZZ</name>
<organism evidence="2">
    <name type="scientific">uncultured organism</name>
    <dbReference type="NCBI Taxonomy" id="155900"/>
    <lineage>
        <taxon>unclassified sequences</taxon>
        <taxon>environmental samples</taxon>
    </lineage>
</organism>
<accession>A0A5B8RKP3</accession>
<dbReference type="AlphaFoldDB" id="A0A5B8RKP3"/>
<gene>
    <name evidence="2" type="ORF">KBTEX_03895</name>
</gene>
<proteinExistence type="predicted"/>
<reference evidence="2" key="1">
    <citation type="submission" date="2019-06" db="EMBL/GenBank/DDBJ databases">
        <authorList>
            <person name="Murdoch R.W."/>
            <person name="Fathepure B."/>
        </authorList>
    </citation>
    <scope>NUCLEOTIDE SEQUENCE</scope>
</reference>
<evidence type="ECO:0000313" key="2">
    <source>
        <dbReference type="EMBL" id="QEA07537.1"/>
    </source>
</evidence>
<feature type="region of interest" description="Disordered" evidence="1">
    <location>
        <begin position="1"/>
        <end position="26"/>
    </location>
</feature>
<dbReference type="EMBL" id="MN079274">
    <property type="protein sequence ID" value="QEA07537.1"/>
    <property type="molecule type" value="Genomic_DNA"/>
</dbReference>
<protein>
    <submittedName>
        <fullName evidence="2">Uncharacterized protein</fullName>
    </submittedName>
</protein>
<sequence>MTGERMTRASLPTGRDAPPGTVAGTLNTLVRDAAE</sequence>
<evidence type="ECO:0000256" key="1">
    <source>
        <dbReference type="SAM" id="MobiDB-lite"/>
    </source>
</evidence>